<proteinExistence type="predicted"/>
<evidence type="ECO:0000313" key="2">
    <source>
        <dbReference type="EMBL" id="PZQ17006.1"/>
    </source>
</evidence>
<sequence>MPSAESRLLSRLVSAGEAGLERSGGQAETGLERRGLAFGPVGGRFVATAAGRARIAREAAGPEGFLAQHRTVERRVMATETGHEDLLVDLDESPLAWLARRKGRDGRPLLAPAEVAAGERLRADFTRAQMGPRVTANWEAAVSSGRRGGPSAGLDLSEGALAAKERVMRALDAVGPELSGALLDVCCFLKGLEEVERDRGWPARGAKLVLGLALARLARHYGLTVEGTGPGRIVGWGAPDSRPTIDGAS</sequence>
<dbReference type="AlphaFoldDB" id="A0A2W5KIT2"/>
<feature type="domain" description="DUF6456" evidence="1">
    <location>
        <begin position="88"/>
        <end position="222"/>
    </location>
</feature>
<comment type="caution">
    <text evidence="2">The sequence shown here is derived from an EMBL/GenBank/DDBJ whole genome shotgun (WGS) entry which is preliminary data.</text>
</comment>
<accession>A0A2W5KIT2</accession>
<dbReference type="Proteomes" id="UP000249577">
    <property type="component" value="Unassembled WGS sequence"/>
</dbReference>
<evidence type="ECO:0000259" key="1">
    <source>
        <dbReference type="Pfam" id="PF20057"/>
    </source>
</evidence>
<dbReference type="Pfam" id="PF20057">
    <property type="entry name" value="DUF6456"/>
    <property type="match status" value="1"/>
</dbReference>
<gene>
    <name evidence="2" type="ORF">DI565_06360</name>
</gene>
<name>A0A2W5KIT2_ANCNO</name>
<reference evidence="2 3" key="1">
    <citation type="submission" date="2017-08" db="EMBL/GenBank/DDBJ databases">
        <title>Infants hospitalized years apart are colonized by the same room-sourced microbial strains.</title>
        <authorList>
            <person name="Brooks B."/>
            <person name="Olm M.R."/>
            <person name="Firek B.A."/>
            <person name="Baker R."/>
            <person name="Thomas B.C."/>
            <person name="Morowitz M.J."/>
            <person name="Banfield J.F."/>
        </authorList>
    </citation>
    <scope>NUCLEOTIDE SEQUENCE [LARGE SCALE GENOMIC DNA]</scope>
    <source>
        <strain evidence="2">S2_005_003_R2_43</strain>
    </source>
</reference>
<organism evidence="2 3">
    <name type="scientific">Ancylobacter novellus</name>
    <name type="common">Thiobacillus novellus</name>
    <dbReference type="NCBI Taxonomy" id="921"/>
    <lineage>
        <taxon>Bacteria</taxon>
        <taxon>Pseudomonadati</taxon>
        <taxon>Pseudomonadota</taxon>
        <taxon>Alphaproteobacteria</taxon>
        <taxon>Hyphomicrobiales</taxon>
        <taxon>Xanthobacteraceae</taxon>
        <taxon>Ancylobacter</taxon>
    </lineage>
</organism>
<dbReference type="EMBL" id="QFPN01000003">
    <property type="protein sequence ID" value="PZQ17006.1"/>
    <property type="molecule type" value="Genomic_DNA"/>
</dbReference>
<dbReference type="InterPro" id="IPR045599">
    <property type="entry name" value="DUF6456"/>
</dbReference>
<evidence type="ECO:0000313" key="3">
    <source>
        <dbReference type="Proteomes" id="UP000249577"/>
    </source>
</evidence>
<protein>
    <recommendedName>
        <fullName evidence="1">DUF6456 domain-containing protein</fullName>
    </recommendedName>
</protein>